<feature type="domain" description="F-box" evidence="1">
    <location>
        <begin position="22"/>
        <end position="58"/>
    </location>
</feature>
<gene>
    <name evidence="3" type="ORF">BJY01DRAFT_259842</name>
</gene>
<sequence>MPALLTDSTPELDARSSTKAASEIPYTVTRRLLSFVSDESRRSLRLTCRAWARAIDAVSPPSLSKANTLPPEILTQIFYLQGPRDFDNARRSCSQWMRASLNERLLESMLKRAGWWDSWLWDNRNRCSSTDANAESPAWRMSKRFATECILSGRKTNVERSGFLTTSIVDFSQLSRDLSGVSRQSAYSKDHGGLAPSSFQVSNCGNYLLVISAGCMIHIYKLSTKRLGTSLPTSSGDLENTDIAVVASITCPSGVQSVAIDTTTSQFTVAALMDNRLGMICNLIPVTWRDSDRSGVVYDTTGSTSTRNGSMYTMTMASRHFFYDVCSADDPPLSISICPGQRCVAFGSDSGIELRWVDNQTNKDCRRHIPMSQPSEILHWLPNRSDTPLEFRLISSLAGPGMDSCGCKNLPPAETRPFCPFHGVQNDVQTFSRWAPEHNDRLSLVRTTQCHHYRAVPVHDGLHVLFVEPRTGYLCIGSDAPIDGPTSLTRALTCVPPFEDDALGAFKGPPLPTAFAAGSDLNWGLRVVAAYGNRLVFYSVPLDVFNVIKRERERQEGGSILGDSDLARDFFINQQRSHSRRGSLAQNQNGDWEFLLSISYRPTAMMWPLKIYGKEIVRMEEDIVELGLQSSFGGARVWAFGAAGTTSVIDVDTFTRSSQEVSDIPCKFFIIGADGRIASAQLVSRSTNSPITPVTSRKRKQCESRGEFIGRHMLRQHSSPAILHAQGVPAASTQGFRHQRRPSFAARIVDVRIPELEGRWMETEAVY</sequence>
<dbReference type="EMBL" id="JBFXLU010000024">
    <property type="protein sequence ID" value="KAL2852517.1"/>
    <property type="molecule type" value="Genomic_DNA"/>
</dbReference>
<keyword evidence="4" id="KW-1185">Reference proteome</keyword>
<protein>
    <recommendedName>
        <fullName evidence="1 2">F-box domain-containing protein</fullName>
    </recommendedName>
</protein>
<dbReference type="CDD" id="cd09917">
    <property type="entry name" value="F-box_SF"/>
    <property type="match status" value="1"/>
</dbReference>
<dbReference type="Pfam" id="PF12937">
    <property type="entry name" value="F-box-like"/>
    <property type="match status" value="1"/>
</dbReference>
<dbReference type="Pfam" id="PF00646">
    <property type="entry name" value="F-box"/>
    <property type="match status" value="1"/>
</dbReference>
<dbReference type="Proteomes" id="UP001610446">
    <property type="component" value="Unassembled WGS sequence"/>
</dbReference>
<evidence type="ECO:0000259" key="1">
    <source>
        <dbReference type="Pfam" id="PF00646"/>
    </source>
</evidence>
<organism evidence="3 4">
    <name type="scientific">Aspergillus pseudoustus</name>
    <dbReference type="NCBI Taxonomy" id="1810923"/>
    <lineage>
        <taxon>Eukaryota</taxon>
        <taxon>Fungi</taxon>
        <taxon>Dikarya</taxon>
        <taxon>Ascomycota</taxon>
        <taxon>Pezizomycotina</taxon>
        <taxon>Eurotiomycetes</taxon>
        <taxon>Eurotiomycetidae</taxon>
        <taxon>Eurotiales</taxon>
        <taxon>Aspergillaceae</taxon>
        <taxon>Aspergillus</taxon>
        <taxon>Aspergillus subgen. Nidulantes</taxon>
    </lineage>
</organism>
<dbReference type="InterPro" id="IPR001810">
    <property type="entry name" value="F-box_dom"/>
</dbReference>
<name>A0ABR4KJQ1_9EURO</name>
<feature type="domain" description="F-box" evidence="2">
    <location>
        <begin position="67"/>
        <end position="105"/>
    </location>
</feature>
<evidence type="ECO:0000313" key="3">
    <source>
        <dbReference type="EMBL" id="KAL2852517.1"/>
    </source>
</evidence>
<dbReference type="InterPro" id="IPR036047">
    <property type="entry name" value="F-box-like_dom_sf"/>
</dbReference>
<proteinExistence type="predicted"/>
<evidence type="ECO:0000313" key="4">
    <source>
        <dbReference type="Proteomes" id="UP001610446"/>
    </source>
</evidence>
<comment type="caution">
    <text evidence="3">The sequence shown here is derived from an EMBL/GenBank/DDBJ whole genome shotgun (WGS) entry which is preliminary data.</text>
</comment>
<evidence type="ECO:0000259" key="2">
    <source>
        <dbReference type="Pfam" id="PF12937"/>
    </source>
</evidence>
<dbReference type="SUPFAM" id="SSF81383">
    <property type="entry name" value="F-box domain"/>
    <property type="match status" value="1"/>
</dbReference>
<reference evidence="3 4" key="1">
    <citation type="submission" date="2024-07" db="EMBL/GenBank/DDBJ databases">
        <title>Section-level genome sequencing and comparative genomics of Aspergillus sections Usti and Cavernicolus.</title>
        <authorList>
            <consortium name="Lawrence Berkeley National Laboratory"/>
            <person name="Nybo J.L."/>
            <person name="Vesth T.C."/>
            <person name="Theobald S."/>
            <person name="Frisvad J.C."/>
            <person name="Larsen T.O."/>
            <person name="Kjaerboelling I."/>
            <person name="Rothschild-Mancinelli K."/>
            <person name="Lyhne E.K."/>
            <person name="Kogle M.E."/>
            <person name="Barry K."/>
            <person name="Clum A."/>
            <person name="Na H."/>
            <person name="Ledsgaard L."/>
            <person name="Lin J."/>
            <person name="Lipzen A."/>
            <person name="Kuo A."/>
            <person name="Riley R."/>
            <person name="Mondo S."/>
            <person name="Labutti K."/>
            <person name="Haridas S."/>
            <person name="Pangalinan J."/>
            <person name="Salamov A.A."/>
            <person name="Simmons B.A."/>
            <person name="Magnuson J.K."/>
            <person name="Chen J."/>
            <person name="Drula E."/>
            <person name="Henrissat B."/>
            <person name="Wiebenga A."/>
            <person name="Lubbers R.J."/>
            <person name="Gomes A.C."/>
            <person name="Makela M.R."/>
            <person name="Stajich J."/>
            <person name="Grigoriev I.V."/>
            <person name="Mortensen U.H."/>
            <person name="De Vries R.P."/>
            <person name="Baker S.E."/>
            <person name="Andersen M.R."/>
        </authorList>
    </citation>
    <scope>NUCLEOTIDE SEQUENCE [LARGE SCALE GENOMIC DNA]</scope>
    <source>
        <strain evidence="3 4">CBS 123904</strain>
    </source>
</reference>
<dbReference type="InterPro" id="IPR036322">
    <property type="entry name" value="WD40_repeat_dom_sf"/>
</dbReference>
<dbReference type="SUPFAM" id="SSF50978">
    <property type="entry name" value="WD40 repeat-like"/>
    <property type="match status" value="1"/>
</dbReference>
<accession>A0ABR4KJQ1</accession>